<keyword evidence="9 10" id="KW-0472">Membrane</keyword>
<feature type="transmembrane region" description="Helical" evidence="12">
    <location>
        <begin position="304"/>
        <end position="324"/>
    </location>
</feature>
<comment type="function">
    <text evidence="10">Low-affinity potassium transport system. Interacts with Trk system potassium uptake protein TrkA.</text>
</comment>
<keyword evidence="3 10" id="KW-1003">Cell membrane</keyword>
<feature type="transmembrane region" description="Helical" evidence="12">
    <location>
        <begin position="251"/>
        <end position="269"/>
    </location>
</feature>
<evidence type="ECO:0000256" key="8">
    <source>
        <dbReference type="ARBA" id="ARBA00023065"/>
    </source>
</evidence>
<evidence type="ECO:0000256" key="11">
    <source>
        <dbReference type="PIRSR" id="PIRSR006247-1"/>
    </source>
</evidence>
<feature type="binding site" evidence="11">
    <location>
        <position position="295"/>
    </location>
    <ligand>
        <name>K(+)</name>
        <dbReference type="ChEBI" id="CHEBI:29103"/>
    </ligand>
</feature>
<evidence type="ECO:0000256" key="2">
    <source>
        <dbReference type="ARBA" id="ARBA00022448"/>
    </source>
</evidence>
<comment type="subcellular location">
    <subcellularLocation>
        <location evidence="10">Cell inner membrane</location>
        <topology evidence="10">Multi-pass membrane protein</topology>
    </subcellularLocation>
    <subcellularLocation>
        <location evidence="1">Cell membrane</location>
        <topology evidence="1">Multi-pass membrane protein</topology>
    </subcellularLocation>
</comment>
<dbReference type="PIRSF" id="PIRSF006247">
    <property type="entry name" value="TrkH"/>
    <property type="match status" value="1"/>
</dbReference>
<evidence type="ECO:0000313" key="13">
    <source>
        <dbReference type="EMBL" id="MBB5073209.1"/>
    </source>
</evidence>
<comment type="caution">
    <text evidence="13">The sequence shown here is derived from an EMBL/GenBank/DDBJ whole genome shotgun (WGS) entry which is preliminary data.</text>
</comment>
<feature type="binding site" evidence="11">
    <location>
        <position position="91"/>
    </location>
    <ligand>
        <name>K(+)</name>
        <dbReference type="ChEBI" id="CHEBI:29103"/>
    </ligand>
</feature>
<feature type="transmembrane region" description="Helical" evidence="12">
    <location>
        <begin position="48"/>
        <end position="69"/>
    </location>
</feature>
<feature type="transmembrane region" description="Helical" evidence="12">
    <location>
        <begin position="215"/>
        <end position="239"/>
    </location>
</feature>
<keyword evidence="10" id="KW-0997">Cell inner membrane</keyword>
<name>A0A840NVB3_9HYPH</name>
<dbReference type="GO" id="GO:0015379">
    <property type="term" value="F:potassium:chloride symporter activity"/>
    <property type="evidence" value="ECO:0007669"/>
    <property type="project" value="InterPro"/>
</dbReference>
<keyword evidence="7 12" id="KW-1133">Transmembrane helix</keyword>
<evidence type="ECO:0000256" key="4">
    <source>
        <dbReference type="ARBA" id="ARBA00022538"/>
    </source>
</evidence>
<feature type="binding site" evidence="11">
    <location>
        <position position="90"/>
    </location>
    <ligand>
        <name>K(+)</name>
        <dbReference type="ChEBI" id="CHEBI:29103"/>
    </ligand>
</feature>
<keyword evidence="11" id="KW-0479">Metal-binding</keyword>
<dbReference type="PANTHER" id="PTHR32024:SF3">
    <property type="entry name" value="TRK SYSTEM POTASSIUM UPTAKE PROTEIN"/>
    <property type="match status" value="1"/>
</dbReference>
<feature type="transmembrane region" description="Helical" evidence="12">
    <location>
        <begin position="372"/>
        <end position="392"/>
    </location>
</feature>
<evidence type="ECO:0000256" key="6">
    <source>
        <dbReference type="ARBA" id="ARBA00022958"/>
    </source>
</evidence>
<evidence type="ECO:0000256" key="9">
    <source>
        <dbReference type="ARBA" id="ARBA00023136"/>
    </source>
</evidence>
<dbReference type="InterPro" id="IPR003445">
    <property type="entry name" value="Cat_transpt"/>
</dbReference>
<evidence type="ECO:0000256" key="1">
    <source>
        <dbReference type="ARBA" id="ARBA00004651"/>
    </source>
</evidence>
<dbReference type="Proteomes" id="UP000561417">
    <property type="component" value="Unassembled WGS sequence"/>
</dbReference>
<keyword evidence="8 10" id="KW-0406">Ion transport</keyword>
<feature type="transmembrane region" description="Helical" evidence="12">
    <location>
        <begin position="434"/>
        <end position="460"/>
    </location>
</feature>
<protein>
    <recommendedName>
        <fullName evidence="10">Trk system potassium uptake protein</fullName>
    </recommendedName>
</protein>
<gene>
    <name evidence="13" type="ORF">HNQ69_000313</name>
</gene>
<dbReference type="RefSeq" id="WP_183228332.1">
    <property type="nucleotide sequence ID" value="NZ_JACHIM010000001.1"/>
</dbReference>
<accession>A0A840NVB3</accession>
<evidence type="ECO:0000256" key="10">
    <source>
        <dbReference type="PIRNR" id="PIRNR006247"/>
    </source>
</evidence>
<feature type="transmembrane region" description="Helical" evidence="12">
    <location>
        <begin position="158"/>
        <end position="179"/>
    </location>
</feature>
<evidence type="ECO:0000256" key="12">
    <source>
        <dbReference type="SAM" id="Phobius"/>
    </source>
</evidence>
<dbReference type="EMBL" id="JACHIM010000001">
    <property type="protein sequence ID" value="MBB5073209.1"/>
    <property type="molecule type" value="Genomic_DNA"/>
</dbReference>
<keyword evidence="4 10" id="KW-0633">Potassium transport</keyword>
<dbReference type="PANTHER" id="PTHR32024">
    <property type="entry name" value="TRK SYSTEM POTASSIUM UPTAKE PROTEIN TRKG-RELATED"/>
    <property type="match status" value="1"/>
</dbReference>
<feature type="binding site" evidence="11">
    <location>
        <position position="294"/>
    </location>
    <ligand>
        <name>K(+)</name>
        <dbReference type="ChEBI" id="CHEBI:29103"/>
    </ligand>
</feature>
<dbReference type="AlphaFoldDB" id="A0A840NVB3"/>
<feature type="binding site" evidence="11">
    <location>
        <position position="411"/>
    </location>
    <ligand>
        <name>K(+)</name>
        <dbReference type="ChEBI" id="CHEBI:29103"/>
    </ligand>
</feature>
<evidence type="ECO:0000256" key="5">
    <source>
        <dbReference type="ARBA" id="ARBA00022692"/>
    </source>
</evidence>
<dbReference type="Pfam" id="PF02386">
    <property type="entry name" value="TrkH"/>
    <property type="match status" value="1"/>
</dbReference>
<keyword evidence="5 12" id="KW-0812">Transmembrane</keyword>
<keyword evidence="2 10" id="KW-0813">Transport</keyword>
<dbReference type="GO" id="GO:0005886">
    <property type="term" value="C:plasma membrane"/>
    <property type="evidence" value="ECO:0007669"/>
    <property type="project" value="UniProtKB-SubCell"/>
</dbReference>
<dbReference type="GO" id="GO:0046872">
    <property type="term" value="F:metal ion binding"/>
    <property type="evidence" value="ECO:0007669"/>
    <property type="project" value="UniProtKB-KW"/>
</dbReference>
<comment type="similarity">
    <text evidence="10">Belongs to the TrkH potassium transport family.</text>
</comment>
<feature type="transmembrane region" description="Helical" evidence="12">
    <location>
        <begin position="16"/>
        <end position="36"/>
    </location>
</feature>
<evidence type="ECO:0000313" key="14">
    <source>
        <dbReference type="Proteomes" id="UP000561417"/>
    </source>
</evidence>
<evidence type="ECO:0000256" key="3">
    <source>
        <dbReference type="ARBA" id="ARBA00022475"/>
    </source>
</evidence>
<sequence>MLLPIFVDLHDSNHNWISFLYSYVITTMLATLLLLATKGASCRFSARLGFMLTVCLWLTGSIVGALPLYLSPLPISLAGAIFESVSGITTTGSTVLTGLDNLSRSILLWRSIICWIGGIGFIGLALLLLPSLRVGGVQLFHMESSDKSEKVLPRINQIANGIIIAYVGLTLACMLSYFASGMNLFDAINHAMSTVATAGFSTHDSSFGYFSDKPAVLIISTIFMLLSALPFVLYVKLVLPGRSKRFIDPQVIVFFYIVFLLSFALATWLRFHDHRAFHLIFLDAIFHLTSIISTTGYSAEDYQLWGPFALGIFFIISFTGGCAGSTSGGMKINRLIILWRITQTNIEKLLFPNVVVKARYDHLNISSDTAKAVLFFVCLYMFCLLIGTAFLLTTGLDFTSAFTGVLTALSNIGPGFGNIIGPAGNFSTINDNALWILSFLMLAGRLEIITIFVLFIPAFWREKF</sequence>
<keyword evidence="6 10" id="KW-0630">Potassium</keyword>
<organism evidence="13 14">
    <name type="scientific">Bartonella callosciuri</name>
    <dbReference type="NCBI Taxonomy" id="686223"/>
    <lineage>
        <taxon>Bacteria</taxon>
        <taxon>Pseudomonadati</taxon>
        <taxon>Pseudomonadota</taxon>
        <taxon>Alphaproteobacteria</taxon>
        <taxon>Hyphomicrobiales</taxon>
        <taxon>Bartonellaceae</taxon>
        <taxon>Bartonella</taxon>
    </lineage>
</organism>
<proteinExistence type="inferred from homology"/>
<feature type="transmembrane region" description="Helical" evidence="12">
    <location>
        <begin position="108"/>
        <end position="129"/>
    </location>
</feature>
<evidence type="ECO:0000256" key="7">
    <source>
        <dbReference type="ARBA" id="ARBA00022989"/>
    </source>
</evidence>
<dbReference type="InterPro" id="IPR004772">
    <property type="entry name" value="TrkH"/>
</dbReference>
<keyword evidence="14" id="KW-1185">Reference proteome</keyword>
<reference evidence="13 14" key="1">
    <citation type="submission" date="2020-08" db="EMBL/GenBank/DDBJ databases">
        <title>Genomic Encyclopedia of Type Strains, Phase IV (KMG-IV): sequencing the most valuable type-strain genomes for metagenomic binning, comparative biology and taxonomic classification.</title>
        <authorList>
            <person name="Goeker M."/>
        </authorList>
    </citation>
    <scope>NUCLEOTIDE SEQUENCE [LARGE SCALE GENOMIC DNA]</scope>
    <source>
        <strain evidence="13 14">DSM 28538</strain>
    </source>
</reference>